<dbReference type="Pfam" id="PF13556">
    <property type="entry name" value="HTH_30"/>
    <property type="match status" value="1"/>
</dbReference>
<dbReference type="SMART" id="SM00065">
    <property type="entry name" value="GAF"/>
    <property type="match status" value="1"/>
</dbReference>
<reference evidence="2 3" key="1">
    <citation type="submission" date="2024-03" db="EMBL/GenBank/DDBJ databases">
        <title>Human intestinal bacterial collection.</title>
        <authorList>
            <person name="Pauvert C."/>
            <person name="Hitch T.C.A."/>
            <person name="Clavel T."/>
        </authorList>
    </citation>
    <scope>NUCLEOTIDE SEQUENCE [LARGE SCALE GENOMIC DNA]</scope>
    <source>
        <strain evidence="2 3">CLA-SR-H024</strain>
    </source>
</reference>
<dbReference type="PANTHER" id="PTHR33744:SF15">
    <property type="entry name" value="CARBOHYDRATE DIACID REGULATOR"/>
    <property type="match status" value="1"/>
</dbReference>
<dbReference type="EMBL" id="JBBMFN010000024">
    <property type="protein sequence ID" value="MEQ2466273.1"/>
    <property type="molecule type" value="Genomic_DNA"/>
</dbReference>
<dbReference type="InterPro" id="IPR042070">
    <property type="entry name" value="PucR_C-HTH_sf"/>
</dbReference>
<dbReference type="Gene3D" id="3.30.450.40">
    <property type="match status" value="1"/>
</dbReference>
<dbReference type="Pfam" id="PF13185">
    <property type="entry name" value="GAF_2"/>
    <property type="match status" value="1"/>
</dbReference>
<name>A0ABV1EYU0_9BACI</name>
<feature type="domain" description="GAF" evidence="1">
    <location>
        <begin position="26"/>
        <end position="186"/>
    </location>
</feature>
<dbReference type="InterPro" id="IPR025736">
    <property type="entry name" value="PucR_C-HTH_dom"/>
</dbReference>
<dbReference type="SUPFAM" id="SSF55781">
    <property type="entry name" value="GAF domain-like"/>
    <property type="match status" value="1"/>
</dbReference>
<dbReference type="InterPro" id="IPR051448">
    <property type="entry name" value="CdaR-like_regulators"/>
</dbReference>
<gene>
    <name evidence="2" type="ORF">WMO63_11415</name>
</gene>
<evidence type="ECO:0000259" key="1">
    <source>
        <dbReference type="SMART" id="SM00065"/>
    </source>
</evidence>
<dbReference type="Proteomes" id="UP001465426">
    <property type="component" value="Unassembled WGS sequence"/>
</dbReference>
<dbReference type="InterPro" id="IPR003018">
    <property type="entry name" value="GAF"/>
</dbReference>
<organism evidence="2 3">
    <name type="scientific">Niallia hominis</name>
    <dbReference type="NCBI Taxonomy" id="3133173"/>
    <lineage>
        <taxon>Bacteria</taxon>
        <taxon>Bacillati</taxon>
        <taxon>Bacillota</taxon>
        <taxon>Bacilli</taxon>
        <taxon>Bacillales</taxon>
        <taxon>Bacillaceae</taxon>
        <taxon>Niallia</taxon>
    </lineage>
</organism>
<proteinExistence type="predicted"/>
<dbReference type="PANTHER" id="PTHR33744">
    <property type="entry name" value="CARBOHYDRATE DIACID REGULATOR"/>
    <property type="match status" value="1"/>
</dbReference>
<evidence type="ECO:0000313" key="2">
    <source>
        <dbReference type="EMBL" id="MEQ2466273.1"/>
    </source>
</evidence>
<sequence length="592" mass="68560">MSNENNMERRLNTFIQVSKNITTNDSLKELIQQIIEDVIGAIDKADAGFLLLWNEENQYLEIEAAVNFKEDIYLQNKLLEGEGISGTVFAEGRSMLINTIDEIEKAMSNMRNKTLQYYLKSTVHALMPVSCMSVLLVYQQQKIGVLTIDNFKNEGFFTEEDLRFLEAIGSQIAISIVNARAFYEKQQRALQLETILKLHNQLNETVLEGNGMQSLVKSLARNPNDCIYYFDSLGRLDISHPTSSGDVSFLSDWLRENRKVLQIQQLQKIYKREELFGQALSVQSSFGTIGYLVITGKSVPLDIVGELSFQHAASIIAIEQIKLQEQLKSRQAEKEALLKDILNLNLTTEVQGYLKKQEMIPSKYFVFLVIKSKQHSFEELTQFHLLEEGMRQVFKKEFSVMIFPNRNKLFLLLGAKKEDSGNVQVVRQYIERLQASYKDILVYIGRPVYSMRHLPISYKDAELLEKEMDPIQKEESVFDFQALGYKRYLFNVPEEEAEYFVENILGPILSQVNNRTKNEWLSTLQSYLYSNKNVSKTAEIMHLHQNTVYYRIQQIQEKLNCDFDNLDHLTNLKVALFLYERQEQGTMGNEEY</sequence>
<protein>
    <submittedName>
        <fullName evidence="2">Helix-turn-helix domain-containing protein</fullName>
    </submittedName>
</protein>
<keyword evidence="3" id="KW-1185">Reference proteome</keyword>
<evidence type="ECO:0000313" key="3">
    <source>
        <dbReference type="Proteomes" id="UP001465426"/>
    </source>
</evidence>
<dbReference type="InterPro" id="IPR029016">
    <property type="entry name" value="GAF-like_dom_sf"/>
</dbReference>
<dbReference type="RefSeq" id="WP_031536109.1">
    <property type="nucleotide sequence ID" value="NZ_JBBMFN010000024.1"/>
</dbReference>
<dbReference type="Gene3D" id="1.10.10.2840">
    <property type="entry name" value="PucR C-terminal helix-turn-helix domain"/>
    <property type="match status" value="1"/>
</dbReference>
<comment type="caution">
    <text evidence="2">The sequence shown here is derived from an EMBL/GenBank/DDBJ whole genome shotgun (WGS) entry which is preliminary data.</text>
</comment>
<accession>A0ABV1EYU0</accession>